<gene>
    <name evidence="2" type="ORF">S01H1_06397</name>
</gene>
<comment type="caution">
    <text evidence="2">The sequence shown here is derived from an EMBL/GenBank/DDBJ whole genome shotgun (WGS) entry which is preliminary data.</text>
</comment>
<keyword evidence="1" id="KW-1133">Transmembrane helix</keyword>
<protein>
    <submittedName>
        <fullName evidence="2">Uncharacterized protein</fullName>
    </submittedName>
</protein>
<feature type="transmembrane region" description="Helical" evidence="1">
    <location>
        <begin position="44"/>
        <end position="64"/>
    </location>
</feature>
<organism evidence="2">
    <name type="scientific">marine sediment metagenome</name>
    <dbReference type="NCBI Taxonomy" id="412755"/>
    <lineage>
        <taxon>unclassified sequences</taxon>
        <taxon>metagenomes</taxon>
        <taxon>ecological metagenomes</taxon>
    </lineage>
</organism>
<name>X0TXF1_9ZZZZ</name>
<dbReference type="AlphaFoldDB" id="X0TXF1"/>
<reference evidence="2" key="1">
    <citation type="journal article" date="2014" name="Front. Microbiol.">
        <title>High frequency of phylogenetically diverse reductive dehalogenase-homologous genes in deep subseafloor sedimentary metagenomes.</title>
        <authorList>
            <person name="Kawai M."/>
            <person name="Futagami T."/>
            <person name="Toyoda A."/>
            <person name="Takaki Y."/>
            <person name="Nishi S."/>
            <person name="Hori S."/>
            <person name="Arai W."/>
            <person name="Tsubouchi T."/>
            <person name="Morono Y."/>
            <person name="Uchiyama I."/>
            <person name="Ito T."/>
            <person name="Fujiyama A."/>
            <person name="Inagaki F."/>
            <person name="Takami H."/>
        </authorList>
    </citation>
    <scope>NUCLEOTIDE SEQUENCE</scope>
    <source>
        <strain evidence="2">Expedition CK06-06</strain>
    </source>
</reference>
<evidence type="ECO:0000313" key="2">
    <source>
        <dbReference type="EMBL" id="GAF80810.1"/>
    </source>
</evidence>
<keyword evidence="1" id="KW-0472">Membrane</keyword>
<proteinExistence type="predicted"/>
<sequence length="66" mass="7291">MLEYLLVIALGLAILHASYRITKALEYTGEPMSPRRFSGVFVGIWVVFSLVAIAGVVIGFEVVYRS</sequence>
<keyword evidence="1" id="KW-0812">Transmembrane</keyword>
<accession>X0TXF1</accession>
<evidence type="ECO:0000256" key="1">
    <source>
        <dbReference type="SAM" id="Phobius"/>
    </source>
</evidence>
<dbReference type="EMBL" id="BARS01003305">
    <property type="protein sequence ID" value="GAF80810.1"/>
    <property type="molecule type" value="Genomic_DNA"/>
</dbReference>